<evidence type="ECO:0000313" key="1">
    <source>
        <dbReference type="EMBL" id="PNR55887.1"/>
    </source>
</evidence>
<gene>
    <name evidence="1" type="ORF">PHYPA_006784</name>
</gene>
<protein>
    <submittedName>
        <fullName evidence="1 2">Uncharacterized protein</fullName>
    </submittedName>
</protein>
<dbReference type="Gramene" id="Pp3c4_26460V3.1">
    <property type="protein sequence ID" value="Pp3c4_26460V3.1"/>
    <property type="gene ID" value="Pp3c4_26460"/>
</dbReference>
<dbReference type="PANTHER" id="PTHR38525">
    <property type="entry name" value="OS03G0824500 PROTEIN"/>
    <property type="match status" value="1"/>
</dbReference>
<dbReference type="Proteomes" id="UP000006727">
    <property type="component" value="Chromosome 4"/>
</dbReference>
<reference evidence="2" key="3">
    <citation type="submission" date="2020-12" db="UniProtKB">
        <authorList>
            <consortium name="EnsemblPlants"/>
        </authorList>
    </citation>
    <scope>IDENTIFICATION</scope>
</reference>
<evidence type="ECO:0000313" key="2">
    <source>
        <dbReference type="EnsemblPlants" id="Pp3c4_26460V3.1"/>
    </source>
</evidence>
<dbReference type="InParanoid" id="A0A2K1KQ34"/>
<keyword evidence="3" id="KW-1185">Reference proteome</keyword>
<dbReference type="PaxDb" id="3218-PP1S110_100V6.1"/>
<organism evidence="1">
    <name type="scientific">Physcomitrium patens</name>
    <name type="common">Spreading-leaved earth moss</name>
    <name type="synonym">Physcomitrella patens</name>
    <dbReference type="NCBI Taxonomy" id="3218"/>
    <lineage>
        <taxon>Eukaryota</taxon>
        <taxon>Viridiplantae</taxon>
        <taxon>Streptophyta</taxon>
        <taxon>Embryophyta</taxon>
        <taxon>Bryophyta</taxon>
        <taxon>Bryophytina</taxon>
        <taxon>Bryopsida</taxon>
        <taxon>Funariidae</taxon>
        <taxon>Funariales</taxon>
        <taxon>Funariaceae</taxon>
        <taxon>Physcomitrium</taxon>
    </lineage>
</organism>
<dbReference type="PANTHER" id="PTHR38525:SF1">
    <property type="entry name" value="OS03G0824500 PROTEIN"/>
    <property type="match status" value="1"/>
</dbReference>
<dbReference type="EnsemblPlants" id="Pp3c4_26460V3.2">
    <property type="protein sequence ID" value="Pp3c4_26460V3.2"/>
    <property type="gene ID" value="Pp3c4_26460"/>
</dbReference>
<proteinExistence type="predicted"/>
<dbReference type="OMA" id="RGISWHY"/>
<sequence>MAKFADVAHRSVTAGLGLATLWVGGNLIFNITRGISWHYSQDKPIGDTEASPKK</sequence>
<reference evidence="1 3" key="2">
    <citation type="journal article" date="2018" name="Plant J.">
        <title>The Physcomitrella patens chromosome-scale assembly reveals moss genome structure and evolution.</title>
        <authorList>
            <person name="Lang D."/>
            <person name="Ullrich K.K."/>
            <person name="Murat F."/>
            <person name="Fuchs J."/>
            <person name="Jenkins J."/>
            <person name="Haas F.B."/>
            <person name="Piednoel M."/>
            <person name="Gundlach H."/>
            <person name="Van Bel M."/>
            <person name="Meyberg R."/>
            <person name="Vives C."/>
            <person name="Morata J."/>
            <person name="Symeonidi A."/>
            <person name="Hiss M."/>
            <person name="Muchero W."/>
            <person name="Kamisugi Y."/>
            <person name="Saleh O."/>
            <person name="Blanc G."/>
            <person name="Decker E.L."/>
            <person name="van Gessel N."/>
            <person name="Grimwood J."/>
            <person name="Hayes R.D."/>
            <person name="Graham S.W."/>
            <person name="Gunter L.E."/>
            <person name="McDaniel S.F."/>
            <person name="Hoernstein S.N.W."/>
            <person name="Larsson A."/>
            <person name="Li F.W."/>
            <person name="Perroud P.F."/>
            <person name="Phillips J."/>
            <person name="Ranjan P."/>
            <person name="Rokshar D.S."/>
            <person name="Rothfels C.J."/>
            <person name="Schneider L."/>
            <person name="Shu S."/>
            <person name="Stevenson D.W."/>
            <person name="Thummler F."/>
            <person name="Tillich M."/>
            <person name="Villarreal Aguilar J.C."/>
            <person name="Widiez T."/>
            <person name="Wong G.K."/>
            <person name="Wymore A."/>
            <person name="Zhang Y."/>
            <person name="Zimmer A.D."/>
            <person name="Quatrano R.S."/>
            <person name="Mayer K.F.X."/>
            <person name="Goodstein D."/>
            <person name="Casacuberta J.M."/>
            <person name="Vandepoele K."/>
            <person name="Reski R."/>
            <person name="Cuming A.C."/>
            <person name="Tuskan G.A."/>
            <person name="Maumus F."/>
            <person name="Salse J."/>
            <person name="Schmutz J."/>
            <person name="Rensing S.A."/>
        </authorList>
    </citation>
    <scope>NUCLEOTIDE SEQUENCE [LARGE SCALE GENOMIC DNA]</scope>
    <source>
        <strain evidence="2 3">cv. Gransden 2004</strain>
    </source>
</reference>
<dbReference type="AlphaFoldDB" id="A0A2K1KQ34"/>
<accession>A0A2K1KQ34</accession>
<dbReference type="EnsemblPlants" id="Pp3c4_26460V3.1">
    <property type="protein sequence ID" value="Pp3c4_26460V3.1"/>
    <property type="gene ID" value="Pp3c4_26460"/>
</dbReference>
<evidence type="ECO:0000313" key="3">
    <source>
        <dbReference type="Proteomes" id="UP000006727"/>
    </source>
</evidence>
<name>A0A2K1KQ34_PHYPA</name>
<dbReference type="Gramene" id="Pp3c4_26460V3.2">
    <property type="protein sequence ID" value="Pp3c4_26460V3.2"/>
    <property type="gene ID" value="Pp3c4_26460"/>
</dbReference>
<dbReference type="EMBL" id="ABEU02000004">
    <property type="protein sequence ID" value="PNR55887.1"/>
    <property type="molecule type" value="Genomic_DNA"/>
</dbReference>
<reference evidence="1 3" key="1">
    <citation type="journal article" date="2008" name="Science">
        <title>The Physcomitrella genome reveals evolutionary insights into the conquest of land by plants.</title>
        <authorList>
            <person name="Rensing S."/>
            <person name="Lang D."/>
            <person name="Zimmer A."/>
            <person name="Terry A."/>
            <person name="Salamov A."/>
            <person name="Shapiro H."/>
            <person name="Nishiyama T."/>
            <person name="Perroud P.-F."/>
            <person name="Lindquist E."/>
            <person name="Kamisugi Y."/>
            <person name="Tanahashi T."/>
            <person name="Sakakibara K."/>
            <person name="Fujita T."/>
            <person name="Oishi K."/>
            <person name="Shin-I T."/>
            <person name="Kuroki Y."/>
            <person name="Toyoda A."/>
            <person name="Suzuki Y."/>
            <person name="Hashimoto A."/>
            <person name="Yamaguchi K."/>
            <person name="Sugano A."/>
            <person name="Kohara Y."/>
            <person name="Fujiyama A."/>
            <person name="Anterola A."/>
            <person name="Aoki S."/>
            <person name="Ashton N."/>
            <person name="Barbazuk W.B."/>
            <person name="Barker E."/>
            <person name="Bennetzen J."/>
            <person name="Bezanilla M."/>
            <person name="Blankenship R."/>
            <person name="Cho S.H."/>
            <person name="Dutcher S."/>
            <person name="Estelle M."/>
            <person name="Fawcett J.A."/>
            <person name="Gundlach H."/>
            <person name="Hanada K."/>
            <person name="Heyl A."/>
            <person name="Hicks K.A."/>
            <person name="Hugh J."/>
            <person name="Lohr M."/>
            <person name="Mayer K."/>
            <person name="Melkozernov A."/>
            <person name="Murata T."/>
            <person name="Nelson D."/>
            <person name="Pils B."/>
            <person name="Prigge M."/>
            <person name="Reiss B."/>
            <person name="Renner T."/>
            <person name="Rombauts S."/>
            <person name="Rushton P."/>
            <person name="Sanderfoot A."/>
            <person name="Schween G."/>
            <person name="Shiu S.-H."/>
            <person name="Stueber K."/>
            <person name="Theodoulou F.L."/>
            <person name="Tu H."/>
            <person name="Van de Peer Y."/>
            <person name="Verrier P.J."/>
            <person name="Waters E."/>
            <person name="Wood A."/>
            <person name="Yang L."/>
            <person name="Cove D."/>
            <person name="Cuming A."/>
            <person name="Hasebe M."/>
            <person name="Lucas S."/>
            <person name="Mishler D.B."/>
            <person name="Reski R."/>
            <person name="Grigoriev I."/>
            <person name="Quatrano R.S."/>
            <person name="Boore J.L."/>
        </authorList>
    </citation>
    <scope>NUCLEOTIDE SEQUENCE [LARGE SCALE GENOMIC DNA]</scope>
    <source>
        <strain evidence="2 3">cv. Gransden 2004</strain>
    </source>
</reference>